<dbReference type="EMBL" id="GEVL01014145">
    <property type="protein sequence ID" value="JAU63196.1"/>
    <property type="molecule type" value="Transcribed_RNA"/>
</dbReference>
<dbReference type="AlphaFoldDB" id="A0A1J3DVD9"/>
<gene>
    <name evidence="1" type="ORF">GA_TR895_c0_g1_i1_g.2860</name>
    <name evidence="2" type="ORF">LE_TR17536_c0_g1_i1_g.56660</name>
</gene>
<evidence type="ECO:0000313" key="2">
    <source>
        <dbReference type="EMBL" id="JAU63196.1"/>
    </source>
</evidence>
<sequence>MRISELQNPNTTLLESLLDYFICLPHTGQRNSLHTRANSPKRPFFHAIGDAIAYIFLVKILSLLDVYKSVRQEMFTLGKSSCYHVAKKWARGTPLKVVLKSLTSLVRSVFSDFLTYYPLTKTGRTAITRKKVGESPSAFHKSSQSRIQPFSRGAIPCVL</sequence>
<dbReference type="EMBL" id="GEVI01008422">
    <property type="protein sequence ID" value="JAU23898.1"/>
    <property type="molecule type" value="Transcribed_RNA"/>
</dbReference>
<reference evidence="1" key="1">
    <citation type="submission" date="2016-07" db="EMBL/GenBank/DDBJ databases">
        <title>De novo transcriptome assembly of four accessions of the metal hyperaccumulator plant Noccaea caerulescens.</title>
        <authorList>
            <person name="Blande D."/>
            <person name="Halimaa P."/>
            <person name="Tervahauta A.I."/>
            <person name="Aarts M.G."/>
            <person name="Karenlampi S.O."/>
        </authorList>
    </citation>
    <scope>NUCLEOTIDE SEQUENCE</scope>
</reference>
<name>A0A1J3DVD9_NOCCA</name>
<protein>
    <submittedName>
        <fullName evidence="1">Uncharacterized protein</fullName>
    </submittedName>
</protein>
<accession>A0A1J3DVD9</accession>
<organism evidence="1">
    <name type="scientific">Noccaea caerulescens</name>
    <name type="common">Alpine penny-cress</name>
    <name type="synonym">Thlaspi caerulescens</name>
    <dbReference type="NCBI Taxonomy" id="107243"/>
    <lineage>
        <taxon>Eukaryota</taxon>
        <taxon>Viridiplantae</taxon>
        <taxon>Streptophyta</taxon>
        <taxon>Embryophyta</taxon>
        <taxon>Tracheophyta</taxon>
        <taxon>Spermatophyta</taxon>
        <taxon>Magnoliopsida</taxon>
        <taxon>eudicotyledons</taxon>
        <taxon>Gunneridae</taxon>
        <taxon>Pentapetalae</taxon>
        <taxon>rosids</taxon>
        <taxon>malvids</taxon>
        <taxon>Brassicales</taxon>
        <taxon>Brassicaceae</taxon>
        <taxon>Coluteocarpeae</taxon>
        <taxon>Noccaea</taxon>
    </lineage>
</organism>
<evidence type="ECO:0000313" key="1">
    <source>
        <dbReference type="EMBL" id="JAU23898.1"/>
    </source>
</evidence>
<proteinExistence type="predicted"/>